<accession>A0A8S1K5D2</accession>
<feature type="transmembrane region" description="Helical" evidence="5">
    <location>
        <begin position="375"/>
        <end position="400"/>
    </location>
</feature>
<keyword evidence="4 5" id="KW-0472">Membrane</keyword>
<dbReference type="InterPro" id="IPR005821">
    <property type="entry name" value="Ion_trans_dom"/>
</dbReference>
<dbReference type="PANTHER" id="PTHR45689">
    <property type="entry name" value="I[[H]] CHANNEL, ISOFORM E"/>
    <property type="match status" value="1"/>
</dbReference>
<dbReference type="EMBL" id="CAJJDN010000003">
    <property type="protein sequence ID" value="CAD8048130.1"/>
    <property type="molecule type" value="Genomic_DNA"/>
</dbReference>
<dbReference type="GO" id="GO:0005249">
    <property type="term" value="F:voltage-gated potassium channel activity"/>
    <property type="evidence" value="ECO:0007669"/>
    <property type="project" value="TreeGrafter"/>
</dbReference>
<evidence type="ECO:0000313" key="8">
    <source>
        <dbReference type="Proteomes" id="UP000692954"/>
    </source>
</evidence>
<dbReference type="PANTHER" id="PTHR45689:SF5">
    <property type="entry name" value="I[[H]] CHANNEL, ISOFORM E"/>
    <property type="match status" value="1"/>
</dbReference>
<dbReference type="InterPro" id="IPR000595">
    <property type="entry name" value="cNMP-bd_dom"/>
</dbReference>
<evidence type="ECO:0000259" key="6">
    <source>
        <dbReference type="PROSITE" id="PS50042"/>
    </source>
</evidence>
<reference evidence="7" key="1">
    <citation type="submission" date="2021-01" db="EMBL/GenBank/DDBJ databases">
        <authorList>
            <consortium name="Genoscope - CEA"/>
            <person name="William W."/>
        </authorList>
    </citation>
    <scope>NUCLEOTIDE SEQUENCE</scope>
</reference>
<evidence type="ECO:0000256" key="3">
    <source>
        <dbReference type="ARBA" id="ARBA00022989"/>
    </source>
</evidence>
<organism evidence="7 8">
    <name type="scientific">Paramecium sonneborni</name>
    <dbReference type="NCBI Taxonomy" id="65129"/>
    <lineage>
        <taxon>Eukaryota</taxon>
        <taxon>Sar</taxon>
        <taxon>Alveolata</taxon>
        <taxon>Ciliophora</taxon>
        <taxon>Intramacronucleata</taxon>
        <taxon>Oligohymenophorea</taxon>
        <taxon>Peniculida</taxon>
        <taxon>Parameciidae</taxon>
        <taxon>Paramecium</taxon>
    </lineage>
</organism>
<dbReference type="GO" id="GO:0003254">
    <property type="term" value="P:regulation of membrane depolarization"/>
    <property type="evidence" value="ECO:0007669"/>
    <property type="project" value="TreeGrafter"/>
</dbReference>
<keyword evidence="2 5" id="KW-0812">Transmembrane</keyword>
<feature type="transmembrane region" description="Helical" evidence="5">
    <location>
        <begin position="199"/>
        <end position="218"/>
    </location>
</feature>
<feature type="domain" description="Cyclic nucleotide-binding" evidence="6">
    <location>
        <begin position="529"/>
        <end position="592"/>
    </location>
</feature>
<dbReference type="Proteomes" id="UP000692954">
    <property type="component" value="Unassembled WGS sequence"/>
</dbReference>
<dbReference type="OrthoDB" id="417811at2759"/>
<evidence type="ECO:0000256" key="4">
    <source>
        <dbReference type="ARBA" id="ARBA00023136"/>
    </source>
</evidence>
<comment type="caution">
    <text evidence="7">The sequence shown here is derived from an EMBL/GenBank/DDBJ whole genome shotgun (WGS) entry which is preliminary data.</text>
</comment>
<evidence type="ECO:0000313" key="7">
    <source>
        <dbReference type="EMBL" id="CAD8048130.1"/>
    </source>
</evidence>
<sequence>MNQSSLIVEDNKYQSIQIEEERMLTAKAGDIKKTFIYKYSQKNDHQEELEDVNQLFDERQLNILNDLANDNGQDSDLAQITIHGQKTNQRIQTVMEQGFKRHSVLVVKKPVKIYRFQIEVFKPEDRFRILWDLFTMIVIFLAILILPLDISFTIESDFFENFNFASIAIFSLDILINFNTSYQHKGQYIYDRKLIAKKYLMAWFWIDLVSTVPFDLIINSSTQEILNSDEIDESQIQDARNKQQQQQQIANTLKLLRIFKFFRFIKVIRLLRVLKLKKIFLKLEDYVDLSNSMISLYKVIKLTFIMLFVAHWLACIWHFIADQENFYGNNSWLKAQEIQDNDWYVKYIASVYWATATMTTVGYGDITPVTSIEKIFGIVVMLLACCIFAYIMNSIGGIFVSMDYNEKIIRQKMGQANQFLKSNDIPKDLQARVRKYLEYKYEKESTQVNEKEALEVLSQSLRVEVLAAVNTDLINNSKVFKQNKFEKDLLLQLPFELEEQIFGPEECIFMEGDDPLEQENGQNIEERCLYFLNQGKVMLCIQKTFTWIKNLEKGSTFGELSFFSDKSRSASVYTLDFVYVQKLKKKKFIDLLKKNQTQNQYFQMNKHIIELNEDLTPLDLPCFGCQKVDHFVYKCPKLHFVINNDRKQELIQEFIQEQKKDNKNYKRLDKIRYNSRGCLQLTNEVANEIKLVFNAQEIQNDDKLTQLQQHIEEEPALECFEEIEEFKIMKHQQEDEFERMCIMQAFFTQFNIDQILKIYNDRVDYILNQCLQEQSRSMRFKFKLNKSNKNKQRIRSMSAERAVYFEKLIEKYGGPSLFLEKLHQEE</sequence>
<dbReference type="Pfam" id="PF00027">
    <property type="entry name" value="cNMP_binding"/>
    <property type="match status" value="1"/>
</dbReference>
<name>A0A8S1K5D2_9CILI</name>
<evidence type="ECO:0000256" key="1">
    <source>
        <dbReference type="ARBA" id="ARBA00004141"/>
    </source>
</evidence>
<evidence type="ECO:0000256" key="2">
    <source>
        <dbReference type="ARBA" id="ARBA00022692"/>
    </source>
</evidence>
<dbReference type="Pfam" id="PF00520">
    <property type="entry name" value="Ion_trans"/>
    <property type="match status" value="1"/>
</dbReference>
<feature type="transmembrane region" description="Helical" evidence="5">
    <location>
        <begin position="162"/>
        <end position="178"/>
    </location>
</feature>
<keyword evidence="8" id="KW-1185">Reference proteome</keyword>
<comment type="subcellular location">
    <subcellularLocation>
        <location evidence="1">Membrane</location>
        <topology evidence="1">Multi-pass membrane protein</topology>
    </subcellularLocation>
</comment>
<dbReference type="AlphaFoldDB" id="A0A8S1K5D2"/>
<dbReference type="CDD" id="cd00038">
    <property type="entry name" value="CAP_ED"/>
    <property type="match status" value="1"/>
</dbReference>
<feature type="transmembrane region" description="Helical" evidence="5">
    <location>
        <begin position="299"/>
        <end position="320"/>
    </location>
</feature>
<dbReference type="InterPro" id="IPR051413">
    <property type="entry name" value="K/Na_HCN_channel"/>
</dbReference>
<dbReference type="PROSITE" id="PS50042">
    <property type="entry name" value="CNMP_BINDING_3"/>
    <property type="match status" value="1"/>
</dbReference>
<dbReference type="GO" id="GO:0035725">
    <property type="term" value="P:sodium ion transmembrane transport"/>
    <property type="evidence" value="ECO:0007669"/>
    <property type="project" value="TreeGrafter"/>
</dbReference>
<proteinExistence type="predicted"/>
<dbReference type="GO" id="GO:0098855">
    <property type="term" value="C:HCN channel complex"/>
    <property type="evidence" value="ECO:0007669"/>
    <property type="project" value="TreeGrafter"/>
</dbReference>
<evidence type="ECO:0000256" key="5">
    <source>
        <dbReference type="SAM" id="Phobius"/>
    </source>
</evidence>
<protein>
    <recommendedName>
        <fullName evidence="6">Cyclic nucleotide-binding domain-containing protein</fullName>
    </recommendedName>
</protein>
<gene>
    <name evidence="7" type="ORF">PSON_ATCC_30995.1.T0030083</name>
</gene>
<keyword evidence="3 5" id="KW-1133">Transmembrane helix</keyword>
<feature type="transmembrane region" description="Helical" evidence="5">
    <location>
        <begin position="129"/>
        <end position="150"/>
    </location>
</feature>